<dbReference type="Proteomes" id="UP000789739">
    <property type="component" value="Unassembled WGS sequence"/>
</dbReference>
<evidence type="ECO:0000313" key="2">
    <source>
        <dbReference type="Proteomes" id="UP000789739"/>
    </source>
</evidence>
<name>A0A9N9DJW9_9GLOM</name>
<accession>A0A9N9DJW9</accession>
<sequence length="222" mass="25433">KEVHEILLTADEVQLEELIKHDNGNMDYVELILFHRVHINIVQRDDPAILFKTGDYLPIDILTSVLEPTIYNNPNLCDLFEINVFPGDEISIDTEAAGQIVLPVLVLGPCFRIHTTPKTFHELCNAYAKGPTIVIIKPAPFHNPHRLFKLTNEKQGMAIARCGPDFRMSGLCLHGHFRHESCCYCRPESYVSIFLNVETFSVKRKSTKCWESNRETNRDSRQ</sequence>
<protein>
    <submittedName>
        <fullName evidence="1">7161_t:CDS:1</fullName>
    </submittedName>
</protein>
<organism evidence="1 2">
    <name type="scientific">Paraglomus brasilianum</name>
    <dbReference type="NCBI Taxonomy" id="144538"/>
    <lineage>
        <taxon>Eukaryota</taxon>
        <taxon>Fungi</taxon>
        <taxon>Fungi incertae sedis</taxon>
        <taxon>Mucoromycota</taxon>
        <taxon>Glomeromycotina</taxon>
        <taxon>Glomeromycetes</taxon>
        <taxon>Paraglomerales</taxon>
        <taxon>Paraglomeraceae</taxon>
        <taxon>Paraglomus</taxon>
    </lineage>
</organism>
<dbReference type="AlphaFoldDB" id="A0A9N9DJW9"/>
<feature type="non-terminal residue" evidence="1">
    <location>
        <position position="222"/>
    </location>
</feature>
<evidence type="ECO:0000313" key="1">
    <source>
        <dbReference type="EMBL" id="CAG8643601.1"/>
    </source>
</evidence>
<proteinExistence type="predicted"/>
<keyword evidence="2" id="KW-1185">Reference proteome</keyword>
<reference evidence="1" key="1">
    <citation type="submission" date="2021-06" db="EMBL/GenBank/DDBJ databases">
        <authorList>
            <person name="Kallberg Y."/>
            <person name="Tangrot J."/>
            <person name="Rosling A."/>
        </authorList>
    </citation>
    <scope>NUCLEOTIDE SEQUENCE</scope>
    <source>
        <strain evidence="1">BR232B</strain>
    </source>
</reference>
<dbReference type="EMBL" id="CAJVPI010002452">
    <property type="protein sequence ID" value="CAG8643601.1"/>
    <property type="molecule type" value="Genomic_DNA"/>
</dbReference>
<gene>
    <name evidence="1" type="ORF">PBRASI_LOCUS9907</name>
</gene>
<comment type="caution">
    <text evidence="1">The sequence shown here is derived from an EMBL/GenBank/DDBJ whole genome shotgun (WGS) entry which is preliminary data.</text>
</comment>